<dbReference type="Pfam" id="PF13374">
    <property type="entry name" value="TPR_10"/>
    <property type="match status" value="1"/>
</dbReference>
<accession>A0ABR1Q1C5</accession>
<keyword evidence="3" id="KW-1185">Reference proteome</keyword>
<dbReference type="GeneID" id="92082197"/>
<name>A0ABR1Q1C5_9PEZI</name>
<dbReference type="Pfam" id="PF00069">
    <property type="entry name" value="Pkinase"/>
    <property type="match status" value="1"/>
</dbReference>
<organism evidence="2 3">
    <name type="scientific">Apiospora aurea</name>
    <dbReference type="NCBI Taxonomy" id="335848"/>
    <lineage>
        <taxon>Eukaryota</taxon>
        <taxon>Fungi</taxon>
        <taxon>Dikarya</taxon>
        <taxon>Ascomycota</taxon>
        <taxon>Pezizomycotina</taxon>
        <taxon>Sordariomycetes</taxon>
        <taxon>Xylariomycetidae</taxon>
        <taxon>Amphisphaeriales</taxon>
        <taxon>Apiosporaceae</taxon>
        <taxon>Apiospora</taxon>
    </lineage>
</organism>
<dbReference type="InterPro" id="IPR000719">
    <property type="entry name" value="Prot_kinase_dom"/>
</dbReference>
<dbReference type="InterPro" id="IPR011990">
    <property type="entry name" value="TPR-like_helical_dom_sf"/>
</dbReference>
<dbReference type="InterPro" id="IPR011009">
    <property type="entry name" value="Kinase-like_dom_sf"/>
</dbReference>
<dbReference type="RefSeq" id="XP_066695831.1">
    <property type="nucleotide sequence ID" value="XM_066849135.1"/>
</dbReference>
<evidence type="ECO:0000259" key="1">
    <source>
        <dbReference type="PROSITE" id="PS50011"/>
    </source>
</evidence>
<dbReference type="Pfam" id="PF13424">
    <property type="entry name" value="TPR_12"/>
    <property type="match status" value="5"/>
</dbReference>
<comment type="caution">
    <text evidence="2">The sequence shown here is derived from an EMBL/GenBank/DDBJ whole genome shotgun (WGS) entry which is preliminary data.</text>
</comment>
<feature type="domain" description="Protein kinase" evidence="1">
    <location>
        <begin position="1"/>
        <end position="297"/>
    </location>
</feature>
<evidence type="ECO:0000313" key="2">
    <source>
        <dbReference type="EMBL" id="KAK7943800.1"/>
    </source>
</evidence>
<dbReference type="SUPFAM" id="SSF48452">
    <property type="entry name" value="TPR-like"/>
    <property type="match status" value="4"/>
</dbReference>
<evidence type="ECO:0000313" key="3">
    <source>
        <dbReference type="Proteomes" id="UP001391051"/>
    </source>
</evidence>
<dbReference type="PANTHER" id="PTHR46082">
    <property type="entry name" value="ATP/GTP-BINDING PROTEIN-RELATED"/>
    <property type="match status" value="1"/>
</dbReference>
<sequence length="939" mass="106352">MLVNGRTSFVFKRVADKSKLYDPEDRIFRTVVNEMAALRHPSIRDHPNIAELQGLCWDVPVAEDREDNEPIAKAWPVLVFEKSPYGDLSSFATVPLGQALSFDERLDICLDVGRAIADMHSNGEFGQGQYSILPTADATDAHEVSSTNVLIFKDQATDTFTAKAIDFGFSSRYVNDDDVLRLARTPPWDAPEVRKYTEFKPIDARKADVFSFGMLCLWVLFEQNLSSENSIWSQLHPQLETRDAMARLATLKADNKLFLREQLRRFFELSLGIDPNTRPSNLQHLLTCLDPNREAMLEINHLAEYFSPWDCEFSITYAIRALYGVDFRVRSYLTECLKKHSTNGVHCRHASERQNTAFQLAICYLVGFGIAGNGEESRAMLELSGKQDSDLRQEMLSFVNPTFKWARSAIFGELFELGHIAVFDMAGYYREHDLLRDAEQMVRQEIDALRKAVGDRCLYTMDLLHTLCAVLSHQGRPEEAQKLQKKALEKCQRIFGEKHVGTLSFMEILGSTYRIEGQQEQHPATLNAKDVLASIYRDRGRWQDAKDLGLSVVQASRKTFGEEHFATMGSMENLASTYRANGQWDEASRVGEQVLKVSLRVCGDKSPIVLVSMENLVKTYNSQMRLVDAKKMALEAKAACLSILGIEHTVTLSVMSNLAATYQLQGRWAEAEEMGTIVMEGQMAHVGEESPFTQLNMTRLASTYRLQGKWDRAERIEARVLESSRRKYGPEHPDTLVSMNNQAATYRNLKRLEEAEDLSLQAMEASKNLFGVEDPRTLATVGNFALIRRDQGRFEEALALEVQVATLRDKVLGADHPETISAAANLVMTYLSLRRFREAEEMGKRAKVASQRVLSAEHPLTLQRIDNLAWIYESQERWGDAEELEAELVVLRRKVLGATHPDSRNAMGNLIVTYRRQGKWTQADELEVELLAVLDTVDE</sequence>
<proteinExistence type="predicted"/>
<dbReference type="InterPro" id="IPR053137">
    <property type="entry name" value="NLR-like"/>
</dbReference>
<dbReference type="PANTHER" id="PTHR46082:SF11">
    <property type="entry name" value="AAA+ ATPASE DOMAIN-CONTAINING PROTEIN-RELATED"/>
    <property type="match status" value="1"/>
</dbReference>
<dbReference type="EMBL" id="JAQQWE010000008">
    <property type="protein sequence ID" value="KAK7943800.1"/>
    <property type="molecule type" value="Genomic_DNA"/>
</dbReference>
<dbReference type="Proteomes" id="UP001391051">
    <property type="component" value="Unassembled WGS sequence"/>
</dbReference>
<dbReference type="Gene3D" id="1.25.40.10">
    <property type="entry name" value="Tetratricopeptide repeat domain"/>
    <property type="match status" value="4"/>
</dbReference>
<dbReference type="PROSITE" id="PS50011">
    <property type="entry name" value="PROTEIN_KINASE_DOM"/>
    <property type="match status" value="1"/>
</dbReference>
<dbReference type="Gene3D" id="1.10.510.10">
    <property type="entry name" value="Transferase(Phosphotransferase) domain 1"/>
    <property type="match status" value="1"/>
</dbReference>
<dbReference type="SUPFAM" id="SSF56112">
    <property type="entry name" value="Protein kinase-like (PK-like)"/>
    <property type="match status" value="1"/>
</dbReference>
<reference evidence="2 3" key="1">
    <citation type="submission" date="2023-01" db="EMBL/GenBank/DDBJ databases">
        <title>Analysis of 21 Apiospora genomes using comparative genomics revels a genus with tremendous synthesis potential of carbohydrate active enzymes and secondary metabolites.</title>
        <authorList>
            <person name="Sorensen T."/>
        </authorList>
    </citation>
    <scope>NUCLEOTIDE SEQUENCE [LARGE SCALE GENOMIC DNA]</scope>
    <source>
        <strain evidence="2 3">CBS 24483</strain>
    </source>
</reference>
<protein>
    <submittedName>
        <fullName evidence="2">TPR-like protein</fullName>
    </submittedName>
</protein>
<dbReference type="PRINTS" id="PR00381">
    <property type="entry name" value="KINESINLIGHT"/>
</dbReference>
<gene>
    <name evidence="2" type="ORF">PG986_012913</name>
</gene>
<dbReference type="SMART" id="SM00220">
    <property type="entry name" value="S_TKc"/>
    <property type="match status" value="1"/>
</dbReference>